<evidence type="ECO:0000313" key="2">
    <source>
        <dbReference type="EMBL" id="SFC21137.1"/>
    </source>
</evidence>
<dbReference type="GO" id="GO:0016747">
    <property type="term" value="F:acyltransferase activity, transferring groups other than amino-acyl groups"/>
    <property type="evidence" value="ECO:0007669"/>
    <property type="project" value="InterPro"/>
</dbReference>
<sequence length="179" mass="20836">MTEIKGVPAQPKDLNLVKQLLFETAEWLNKKGSTQWAGLLKGEDVHNIEGAIERQEVFLVYRSEKVVGTFALWSKQTTWDKDFWGKDETRDYYYLHRLALSADEHGRKSGSTLLDKAKEIAISENKSGLRLDCVASNYYLNSFYSKNGFVYVGVVEQYDNGVDQQDYHLYFWENRKKFK</sequence>
<dbReference type="PROSITE" id="PS51186">
    <property type="entry name" value="GNAT"/>
    <property type="match status" value="1"/>
</dbReference>
<accession>A0A1I1HAW1</accession>
<dbReference type="Gene3D" id="3.40.630.30">
    <property type="match status" value="1"/>
</dbReference>
<keyword evidence="2" id="KW-0808">Transferase</keyword>
<dbReference type="InterPro" id="IPR000182">
    <property type="entry name" value="GNAT_dom"/>
</dbReference>
<dbReference type="RefSeq" id="WP_091529215.1">
    <property type="nucleotide sequence ID" value="NZ_FOLT01000004.1"/>
</dbReference>
<organism evidence="2 3">
    <name type="scientific">Alkalibacterium subtropicum</name>
    <dbReference type="NCBI Taxonomy" id="753702"/>
    <lineage>
        <taxon>Bacteria</taxon>
        <taxon>Bacillati</taxon>
        <taxon>Bacillota</taxon>
        <taxon>Bacilli</taxon>
        <taxon>Lactobacillales</taxon>
        <taxon>Carnobacteriaceae</taxon>
        <taxon>Alkalibacterium</taxon>
    </lineage>
</organism>
<dbReference type="AlphaFoldDB" id="A0A1I1HAW1"/>
<dbReference type="OrthoDB" id="6382410at2"/>
<evidence type="ECO:0000313" key="3">
    <source>
        <dbReference type="Proteomes" id="UP000199612"/>
    </source>
</evidence>
<dbReference type="InterPro" id="IPR016181">
    <property type="entry name" value="Acyl_CoA_acyltransferase"/>
</dbReference>
<dbReference type="SUPFAM" id="SSF55729">
    <property type="entry name" value="Acyl-CoA N-acyltransferases (Nat)"/>
    <property type="match status" value="1"/>
</dbReference>
<name>A0A1I1HAW1_9LACT</name>
<protein>
    <submittedName>
        <fullName evidence="2">Acetyltransferase (GNAT) domain-containing protein</fullName>
    </submittedName>
</protein>
<keyword evidence="3" id="KW-1185">Reference proteome</keyword>
<dbReference type="STRING" id="753702.SAMN04488102_1041"/>
<dbReference type="Pfam" id="PF00583">
    <property type="entry name" value="Acetyltransf_1"/>
    <property type="match status" value="1"/>
</dbReference>
<gene>
    <name evidence="2" type="ORF">SAMN04488102_1041</name>
</gene>
<evidence type="ECO:0000259" key="1">
    <source>
        <dbReference type="PROSITE" id="PS51186"/>
    </source>
</evidence>
<proteinExistence type="predicted"/>
<dbReference type="Proteomes" id="UP000199612">
    <property type="component" value="Unassembled WGS sequence"/>
</dbReference>
<dbReference type="EMBL" id="FOLT01000004">
    <property type="protein sequence ID" value="SFC21137.1"/>
    <property type="molecule type" value="Genomic_DNA"/>
</dbReference>
<feature type="domain" description="N-acetyltransferase" evidence="1">
    <location>
        <begin position="4"/>
        <end position="176"/>
    </location>
</feature>
<dbReference type="CDD" id="cd04301">
    <property type="entry name" value="NAT_SF"/>
    <property type="match status" value="1"/>
</dbReference>
<reference evidence="3" key="1">
    <citation type="submission" date="2016-10" db="EMBL/GenBank/DDBJ databases">
        <authorList>
            <person name="Varghese N."/>
            <person name="Submissions S."/>
        </authorList>
    </citation>
    <scope>NUCLEOTIDE SEQUENCE [LARGE SCALE GENOMIC DNA]</scope>
    <source>
        <strain evidence="3">DSM 23664</strain>
    </source>
</reference>